<dbReference type="GO" id="GO:0007165">
    <property type="term" value="P:signal transduction"/>
    <property type="evidence" value="ECO:0007669"/>
    <property type="project" value="InterPro"/>
</dbReference>
<feature type="domain" description="PDZ" evidence="5">
    <location>
        <begin position="507"/>
        <end position="569"/>
    </location>
</feature>
<dbReference type="Pfam" id="PF00595">
    <property type="entry name" value="PDZ"/>
    <property type="match status" value="1"/>
</dbReference>
<organism evidence="8 9">
    <name type="scientific">Patiria miniata</name>
    <name type="common">Bat star</name>
    <name type="synonym">Asterina miniata</name>
    <dbReference type="NCBI Taxonomy" id="46514"/>
    <lineage>
        <taxon>Eukaryota</taxon>
        <taxon>Metazoa</taxon>
        <taxon>Echinodermata</taxon>
        <taxon>Eleutherozoa</taxon>
        <taxon>Asterozoa</taxon>
        <taxon>Asteroidea</taxon>
        <taxon>Valvatacea</taxon>
        <taxon>Valvatida</taxon>
        <taxon>Asterinidae</taxon>
        <taxon>Patiria</taxon>
    </lineage>
</organism>
<dbReference type="RefSeq" id="XP_038078825.1">
    <property type="nucleotide sequence ID" value="XM_038222897.1"/>
</dbReference>
<feature type="compositionally biased region" description="Basic residues" evidence="4">
    <location>
        <begin position="685"/>
        <end position="695"/>
    </location>
</feature>
<dbReference type="InterPro" id="IPR038499">
    <property type="entry name" value="BRO1_sf"/>
</dbReference>
<feature type="region of interest" description="Disordered" evidence="4">
    <location>
        <begin position="586"/>
        <end position="717"/>
    </location>
</feature>
<proteinExistence type="inferred from homology"/>
<evidence type="ECO:0000313" key="9">
    <source>
        <dbReference type="Proteomes" id="UP000887568"/>
    </source>
</evidence>
<protein>
    <recommendedName>
        <fullName evidence="10">Rhophilin-2</fullName>
    </recommendedName>
</protein>
<feature type="coiled-coil region" evidence="3">
    <location>
        <begin position="67"/>
        <end position="101"/>
    </location>
</feature>
<sequence>MLENGGSENKDTHDTGPRRKGCDPLAQTVRGKLQNRRQKLNGQINKEMRMRAGAENLFKAASNRKIKEQVAMELSFVNSNLQLLKEELAEINSEVEAYQNDTFLRSVPLIPLGLKETKDIDVKLVFQDYILEHYSEDGANYEQEIQEFMDIRQAMRTPKRNAEGVDLLFEYYNQLYFIENRFFPADRHTGIYLTWYDALTGIPSVQRSIAFEKGSVLFNVCSLFTQIGARQDRSMPEGIQEAIANLQCAAGGFGYLAANFSHAPSMDMSTPVLLMLEALMMGQVQECIFERRVLGGIAEDIQTSFEIAQEAAVVSEAYSKVHQLMMHPKVKDYVPYSWISLVLVKSQHFKASSHYYAAMGYSDRHSTYDQATLERVFPTVYDEHRTLQVPRSQQERKRLSKAHIRQALILHEEALGVHRLSKMLRKIDTLQEVLRQSTDRSMNCYTELDEEDDFFEMMDVPDIKGKAKQVPEPTAIDFTRVTVNDIFHKLGPLAIFNSRNNWSAPRMVDIQRGVEGFGFTVRGDSPVIVASVDPGYVASASGVKEGDFIVGVNDRSVKWAKHGEVVKEILSSQRLRIELVTPLGNGVLHPQDKRRLNSSDSAGSSLTDMNGSITSGSSSKDRRQPSPKKSAKDVPDGSRSLGRGKSPGRAKSPGRMKGPESVNNLGSKSLPRGATVNANGSSGMGKKKERGHKGKGSSEKEGVKKARGVLNSKAGLW</sequence>
<dbReference type="SMART" id="SM00742">
    <property type="entry name" value="Hr1"/>
    <property type="match status" value="1"/>
</dbReference>
<evidence type="ECO:0000259" key="5">
    <source>
        <dbReference type="PROSITE" id="PS50106"/>
    </source>
</evidence>
<dbReference type="InterPro" id="IPR047138">
    <property type="entry name" value="RHPN1_2"/>
</dbReference>
<dbReference type="CTD" id="114822"/>
<feature type="compositionally biased region" description="Basic and acidic residues" evidence="4">
    <location>
        <begin position="619"/>
        <end position="636"/>
    </location>
</feature>
<keyword evidence="9" id="KW-1185">Reference proteome</keyword>
<dbReference type="InterPro" id="IPR036274">
    <property type="entry name" value="HR1_rpt_sf"/>
</dbReference>
<reference evidence="8" key="1">
    <citation type="submission" date="2022-11" db="UniProtKB">
        <authorList>
            <consortium name="EnsemblMetazoa"/>
        </authorList>
    </citation>
    <scope>IDENTIFICATION</scope>
</reference>
<dbReference type="InterPro" id="IPR011072">
    <property type="entry name" value="HR1_rho-bd"/>
</dbReference>
<evidence type="ECO:0000259" key="6">
    <source>
        <dbReference type="PROSITE" id="PS51180"/>
    </source>
</evidence>
<evidence type="ECO:0008006" key="10">
    <source>
        <dbReference type="Google" id="ProtNLM"/>
    </source>
</evidence>
<dbReference type="PANTHER" id="PTHR23031:SF15">
    <property type="entry name" value="LD12055P"/>
    <property type="match status" value="1"/>
</dbReference>
<accession>A0A914BS84</accession>
<dbReference type="PANTHER" id="PTHR23031">
    <property type="entry name" value="RHOPHILIN"/>
    <property type="match status" value="1"/>
</dbReference>
<dbReference type="Pfam" id="PF03097">
    <property type="entry name" value="BRO1"/>
    <property type="match status" value="1"/>
</dbReference>
<dbReference type="PROSITE" id="PS51860">
    <property type="entry name" value="REM_1"/>
    <property type="match status" value="1"/>
</dbReference>
<dbReference type="SUPFAM" id="SSF50156">
    <property type="entry name" value="PDZ domain-like"/>
    <property type="match status" value="1"/>
</dbReference>
<feature type="region of interest" description="Disordered" evidence="4">
    <location>
        <begin position="1"/>
        <end position="24"/>
    </location>
</feature>
<dbReference type="SMART" id="SM00228">
    <property type="entry name" value="PDZ"/>
    <property type="match status" value="1"/>
</dbReference>
<dbReference type="CDD" id="cd06712">
    <property type="entry name" value="PDZ_rhophilin-like"/>
    <property type="match status" value="1"/>
</dbReference>
<keyword evidence="2 3" id="KW-0175">Coiled coil</keyword>
<dbReference type="Gene3D" id="1.10.287.160">
    <property type="entry name" value="HR1 repeat"/>
    <property type="match status" value="1"/>
</dbReference>
<dbReference type="AlphaFoldDB" id="A0A914BS84"/>
<dbReference type="Proteomes" id="UP000887568">
    <property type="component" value="Unplaced"/>
</dbReference>
<evidence type="ECO:0000256" key="4">
    <source>
        <dbReference type="SAM" id="MobiDB-lite"/>
    </source>
</evidence>
<dbReference type="PROSITE" id="PS50106">
    <property type="entry name" value="PDZ"/>
    <property type="match status" value="1"/>
</dbReference>
<dbReference type="InterPro" id="IPR001478">
    <property type="entry name" value="PDZ"/>
</dbReference>
<dbReference type="Pfam" id="PF02185">
    <property type="entry name" value="HR1"/>
    <property type="match status" value="1"/>
</dbReference>
<dbReference type="SMART" id="SM01041">
    <property type="entry name" value="BRO1"/>
    <property type="match status" value="1"/>
</dbReference>
<dbReference type="OMA" id="PPVHDYM"/>
<feature type="domain" description="REM-1" evidence="7">
    <location>
        <begin position="23"/>
        <end position="97"/>
    </location>
</feature>
<dbReference type="GO" id="GO:0051497">
    <property type="term" value="P:negative regulation of stress fiber assembly"/>
    <property type="evidence" value="ECO:0007669"/>
    <property type="project" value="TreeGrafter"/>
</dbReference>
<dbReference type="CDD" id="cd11633">
    <property type="entry name" value="HR1_Rhophilin-1"/>
    <property type="match status" value="1"/>
</dbReference>
<feature type="compositionally biased region" description="Polar residues" evidence="4">
    <location>
        <begin position="598"/>
        <end position="618"/>
    </location>
</feature>
<dbReference type="OrthoDB" id="64867at2759"/>
<evidence type="ECO:0000259" key="7">
    <source>
        <dbReference type="PROSITE" id="PS51860"/>
    </source>
</evidence>
<dbReference type="SUPFAM" id="SSF46585">
    <property type="entry name" value="HR1 repeat"/>
    <property type="match status" value="1"/>
</dbReference>
<dbReference type="InterPro" id="IPR004328">
    <property type="entry name" value="BRO1_dom"/>
</dbReference>
<evidence type="ECO:0000313" key="8">
    <source>
        <dbReference type="EnsemblMetazoa" id="XP_038078825.1"/>
    </source>
</evidence>
<dbReference type="Gene3D" id="2.30.42.10">
    <property type="match status" value="1"/>
</dbReference>
<evidence type="ECO:0000256" key="1">
    <source>
        <dbReference type="ARBA" id="ARBA00010369"/>
    </source>
</evidence>
<feature type="domain" description="BRO1" evidence="6">
    <location>
        <begin position="108"/>
        <end position="493"/>
    </location>
</feature>
<dbReference type="Gene3D" id="1.25.40.280">
    <property type="entry name" value="alix/aip1 like domains"/>
    <property type="match status" value="1"/>
</dbReference>
<evidence type="ECO:0000256" key="3">
    <source>
        <dbReference type="SAM" id="Coils"/>
    </source>
</evidence>
<evidence type="ECO:0000256" key="2">
    <source>
        <dbReference type="PROSITE-ProRule" id="PRU01207"/>
    </source>
</evidence>
<name>A0A914BS84_PATMI</name>
<dbReference type="PROSITE" id="PS51180">
    <property type="entry name" value="BRO1"/>
    <property type="match status" value="1"/>
</dbReference>
<comment type="similarity">
    <text evidence="1">Belongs to the RHPN family.</text>
</comment>
<feature type="compositionally biased region" description="Basic and acidic residues" evidence="4">
    <location>
        <begin position="8"/>
        <end position="22"/>
    </location>
</feature>
<dbReference type="InterPro" id="IPR036034">
    <property type="entry name" value="PDZ_sf"/>
</dbReference>
<dbReference type="EnsemblMetazoa" id="XM_038222897.1">
    <property type="protein sequence ID" value="XP_038078825.1"/>
    <property type="gene ID" value="LOC119746101"/>
</dbReference>
<dbReference type="GeneID" id="119746101"/>